<accession>A0A166C5E6</accession>
<protein>
    <submittedName>
        <fullName evidence="2">Uncharacterized protein</fullName>
    </submittedName>
</protein>
<reference evidence="2 3" key="1">
    <citation type="journal article" date="2016" name="Mol. Biol. Evol.">
        <title>Comparative Genomics of Early-Diverging Mushroom-Forming Fungi Provides Insights into the Origins of Lignocellulose Decay Capabilities.</title>
        <authorList>
            <person name="Nagy L.G."/>
            <person name="Riley R."/>
            <person name="Tritt A."/>
            <person name="Adam C."/>
            <person name="Daum C."/>
            <person name="Floudas D."/>
            <person name="Sun H."/>
            <person name="Yadav J.S."/>
            <person name="Pangilinan J."/>
            <person name="Larsson K.H."/>
            <person name="Matsuura K."/>
            <person name="Barry K."/>
            <person name="Labutti K."/>
            <person name="Kuo R."/>
            <person name="Ohm R.A."/>
            <person name="Bhattacharya S.S."/>
            <person name="Shirouzu T."/>
            <person name="Yoshinaga Y."/>
            <person name="Martin F.M."/>
            <person name="Grigoriev I.V."/>
            <person name="Hibbett D.S."/>
        </authorList>
    </citation>
    <scope>NUCLEOTIDE SEQUENCE [LARGE SCALE GENOMIC DNA]</scope>
    <source>
        <strain evidence="2 3">CBS 109695</strain>
    </source>
</reference>
<gene>
    <name evidence="2" type="ORF">FIBSPDRAFT_897562</name>
</gene>
<dbReference type="AlphaFoldDB" id="A0A166C5E6"/>
<evidence type="ECO:0000313" key="3">
    <source>
        <dbReference type="Proteomes" id="UP000076532"/>
    </source>
</evidence>
<name>A0A166C5E6_9AGAM</name>
<keyword evidence="3" id="KW-1185">Reference proteome</keyword>
<proteinExistence type="predicted"/>
<dbReference type="Proteomes" id="UP000076532">
    <property type="component" value="Unassembled WGS sequence"/>
</dbReference>
<sequence>MPVGGTCLLEEGLVGDELEGMAERVEREEDADLYAVWLVCLPSLGNDHARLCAGAMFSRNSRPREKRVALGVDAYGCGGGIGRVKGRVGDNVQVDRDKRGEATGSKEESKTNLAAISRVGRRLRAQDLEVPKACHKVDQACAMRAGIPIWNQRSSSTAGHKGTIRDEGGRRMGRAMLMYWQQSRRRNGSVKGVWAAVVRADKGVASKPNVIVYGIWGCDRLDNILMAVVAFPNAEYHSIRHLWRKLKANQDPVSPSSSIRQTPPREIHDSIIPPCPAPGVGDGVCDAGTEDEGGDDAGDADP</sequence>
<organism evidence="2 3">
    <name type="scientific">Athelia psychrophila</name>
    <dbReference type="NCBI Taxonomy" id="1759441"/>
    <lineage>
        <taxon>Eukaryota</taxon>
        <taxon>Fungi</taxon>
        <taxon>Dikarya</taxon>
        <taxon>Basidiomycota</taxon>
        <taxon>Agaricomycotina</taxon>
        <taxon>Agaricomycetes</taxon>
        <taxon>Agaricomycetidae</taxon>
        <taxon>Atheliales</taxon>
        <taxon>Atheliaceae</taxon>
        <taxon>Athelia</taxon>
    </lineage>
</organism>
<feature type="compositionally biased region" description="Acidic residues" evidence="1">
    <location>
        <begin position="288"/>
        <end position="302"/>
    </location>
</feature>
<feature type="compositionally biased region" description="Polar residues" evidence="1">
    <location>
        <begin position="251"/>
        <end position="261"/>
    </location>
</feature>
<evidence type="ECO:0000313" key="2">
    <source>
        <dbReference type="EMBL" id="KZP13310.1"/>
    </source>
</evidence>
<feature type="region of interest" description="Disordered" evidence="1">
    <location>
        <begin position="250"/>
        <end position="302"/>
    </location>
</feature>
<dbReference type="EMBL" id="KV417635">
    <property type="protein sequence ID" value="KZP13310.1"/>
    <property type="molecule type" value="Genomic_DNA"/>
</dbReference>
<evidence type="ECO:0000256" key="1">
    <source>
        <dbReference type="SAM" id="MobiDB-lite"/>
    </source>
</evidence>